<dbReference type="GeneID" id="98115418"/>
<evidence type="ECO:0000256" key="1">
    <source>
        <dbReference type="SAM" id="MobiDB-lite"/>
    </source>
</evidence>
<gene>
    <name evidence="2" type="ORF">HOO65_011172</name>
</gene>
<name>A0ABR4MUD8_9PEZI</name>
<feature type="region of interest" description="Disordered" evidence="1">
    <location>
        <begin position="1"/>
        <end position="35"/>
    </location>
</feature>
<feature type="compositionally biased region" description="Basic and acidic residues" evidence="1">
    <location>
        <begin position="101"/>
        <end position="110"/>
    </location>
</feature>
<evidence type="ECO:0000313" key="3">
    <source>
        <dbReference type="Proteomes" id="UP001610728"/>
    </source>
</evidence>
<dbReference type="Proteomes" id="UP001610728">
    <property type="component" value="Unassembled WGS sequence"/>
</dbReference>
<dbReference type="EMBL" id="JABSNW010000001">
    <property type="protein sequence ID" value="KAL2891814.1"/>
    <property type="molecule type" value="Genomic_DNA"/>
</dbReference>
<sequence length="110" mass="12458">MPEAPKPPFQEQAAQSQPRTRLSRTGKFERSSRTGTQSSLLAFAAEATSLHRDRELFFLQKGVTVARPRASWFGALSGFRETYQLHSHHASSVKHLAGEGSMERDYRRRV</sequence>
<evidence type="ECO:0000313" key="2">
    <source>
        <dbReference type="EMBL" id="KAL2891814.1"/>
    </source>
</evidence>
<proteinExistence type="predicted"/>
<protein>
    <submittedName>
        <fullName evidence="2">Uncharacterized protein</fullName>
    </submittedName>
</protein>
<organism evidence="2 3">
    <name type="scientific">Ceratocystis lukuohia</name>
    <dbReference type="NCBI Taxonomy" id="2019550"/>
    <lineage>
        <taxon>Eukaryota</taxon>
        <taxon>Fungi</taxon>
        <taxon>Dikarya</taxon>
        <taxon>Ascomycota</taxon>
        <taxon>Pezizomycotina</taxon>
        <taxon>Sordariomycetes</taxon>
        <taxon>Hypocreomycetidae</taxon>
        <taxon>Microascales</taxon>
        <taxon>Ceratocystidaceae</taxon>
        <taxon>Ceratocystis</taxon>
    </lineage>
</organism>
<accession>A0ABR4MUD8</accession>
<dbReference type="RefSeq" id="XP_070862994.1">
    <property type="nucleotide sequence ID" value="XM_070999899.1"/>
</dbReference>
<keyword evidence="3" id="KW-1185">Reference proteome</keyword>
<feature type="region of interest" description="Disordered" evidence="1">
    <location>
        <begin position="91"/>
        <end position="110"/>
    </location>
</feature>
<reference evidence="2 3" key="1">
    <citation type="submission" date="2020-05" db="EMBL/GenBank/DDBJ databases">
        <title>Ceratocystis lukuohia genome.</title>
        <authorList>
            <person name="Harrington T.C."/>
            <person name="Kim K."/>
            <person name="Mayers C.G."/>
        </authorList>
    </citation>
    <scope>NUCLEOTIDE SEQUENCE [LARGE SCALE GENOMIC DNA]</scope>
    <source>
        <strain evidence="2 3">C4212</strain>
    </source>
</reference>
<comment type="caution">
    <text evidence="2">The sequence shown here is derived from an EMBL/GenBank/DDBJ whole genome shotgun (WGS) entry which is preliminary data.</text>
</comment>